<evidence type="ECO:0000313" key="4">
    <source>
        <dbReference type="Proteomes" id="UP000282613"/>
    </source>
</evidence>
<keyword evidence="4" id="KW-1185">Reference proteome</keyword>
<gene>
    <name evidence="3" type="ORF">TASK_LOCUS2219</name>
</gene>
<dbReference type="EMBL" id="UYRS01001228">
    <property type="protein sequence ID" value="VDK24585.1"/>
    <property type="molecule type" value="Genomic_DNA"/>
</dbReference>
<keyword evidence="2" id="KW-1133">Transmembrane helix</keyword>
<evidence type="ECO:0000313" key="5">
    <source>
        <dbReference type="WBParaSite" id="TASK_0000221801-mRNA-1"/>
    </source>
</evidence>
<dbReference type="WBParaSite" id="TASK_0000221801-mRNA-1">
    <property type="protein sequence ID" value="TASK_0000221801-mRNA-1"/>
    <property type="gene ID" value="TASK_0000221801"/>
</dbReference>
<feature type="compositionally biased region" description="Basic and acidic residues" evidence="1">
    <location>
        <begin position="13"/>
        <end position="25"/>
    </location>
</feature>
<name>A0A0R3VXS4_TAEAS</name>
<feature type="compositionally biased region" description="Acidic residues" evidence="1">
    <location>
        <begin position="1"/>
        <end position="12"/>
    </location>
</feature>
<keyword evidence="2" id="KW-0812">Transmembrane</keyword>
<feature type="region of interest" description="Disordered" evidence="1">
    <location>
        <begin position="1"/>
        <end position="27"/>
    </location>
</feature>
<evidence type="ECO:0000256" key="1">
    <source>
        <dbReference type="SAM" id="MobiDB-lite"/>
    </source>
</evidence>
<evidence type="ECO:0000313" key="3">
    <source>
        <dbReference type="EMBL" id="VDK24585.1"/>
    </source>
</evidence>
<proteinExistence type="predicted"/>
<accession>A0A0R3VXS4</accession>
<organism evidence="5">
    <name type="scientific">Taenia asiatica</name>
    <name type="common">Asian tapeworm</name>
    <dbReference type="NCBI Taxonomy" id="60517"/>
    <lineage>
        <taxon>Eukaryota</taxon>
        <taxon>Metazoa</taxon>
        <taxon>Spiralia</taxon>
        <taxon>Lophotrochozoa</taxon>
        <taxon>Platyhelminthes</taxon>
        <taxon>Cestoda</taxon>
        <taxon>Eucestoda</taxon>
        <taxon>Cyclophyllidea</taxon>
        <taxon>Taeniidae</taxon>
        <taxon>Taenia</taxon>
    </lineage>
</organism>
<dbReference type="Proteomes" id="UP000282613">
    <property type="component" value="Unassembled WGS sequence"/>
</dbReference>
<sequence>MDEVDQVDDDEEDRFKISRREERAEPIPPNNTFEMVVEVQRNRFSEESMKKFYLAIALAGIVFVPEAIVRN</sequence>
<dbReference type="AlphaFoldDB" id="A0A0R3VXS4"/>
<dbReference type="STRING" id="60517.A0A0R3VXS4"/>
<reference evidence="5" key="1">
    <citation type="submission" date="2017-02" db="UniProtKB">
        <authorList>
            <consortium name="WormBaseParasite"/>
        </authorList>
    </citation>
    <scope>IDENTIFICATION</scope>
</reference>
<evidence type="ECO:0000256" key="2">
    <source>
        <dbReference type="SAM" id="Phobius"/>
    </source>
</evidence>
<protein>
    <submittedName>
        <fullName evidence="3 5">Uncharacterized protein</fullName>
    </submittedName>
</protein>
<keyword evidence="2" id="KW-0472">Membrane</keyword>
<feature type="transmembrane region" description="Helical" evidence="2">
    <location>
        <begin position="52"/>
        <end position="69"/>
    </location>
</feature>
<reference evidence="3 4" key="2">
    <citation type="submission" date="2018-11" db="EMBL/GenBank/DDBJ databases">
        <authorList>
            <consortium name="Pathogen Informatics"/>
        </authorList>
    </citation>
    <scope>NUCLEOTIDE SEQUENCE [LARGE SCALE GENOMIC DNA]</scope>
</reference>